<proteinExistence type="predicted"/>
<evidence type="ECO:0000313" key="1">
    <source>
        <dbReference type="Ensembl" id="ENSOARP00020053238.1"/>
    </source>
</evidence>
<dbReference type="Ensembl" id="ENSOART00020053889.1">
    <property type="protein sequence ID" value="ENSOARP00020053238.1"/>
    <property type="gene ID" value="ENSOARG00020012245.2"/>
</dbReference>
<gene>
    <name evidence="1" type="primary">WDR75</name>
</gene>
<sequence>MVEEEGIRVVRCGGSELNFRRAVFSADSKYIFCVSGDFIKVYSTATEECVHILQGHRNLVTGIQLNPSNHLQLYSCSADGTIKLWDYIDGILIKTFRVGCELHALFTLSCAEDSVFVMINKGKPDVFQLASVKLPKSSSQEIEAKELSFVLDYVNQSPKCIAFGNEGEYVAAVRDFYLSVYFFKKKTTTRRNFDDEKKYTYTCLHWHHDLVMDLAFSVTGSSLLSGGRESVLVEWREAAEKNKEFLPRLGATIEHISVSPAGDLFCTSHSDNKITIIHRNLEASAVIQGLVKDRSIFTGLMIDPRTKALVLNGKPGHLQFYSLQSDKQLYNLDIIQQEYINDSGLIQIELTKAAFGCYGNWLATVEQRQEKETELELQMKIWMYNKKTQGFVLNTKVNMPHEDHITALCFCNAEKSESSTLVTASKDGHFKVWILTDDSDIYKKAVGWTCDFVGSYHKYQATNCCFSEDGSLLAVSFEEIVTIWDSETWELKCTFCQRAGKIRHLCFGRLTCSKYLLGVTENGILCCWNLLSCALEWSTKLNVRVMEPDPNSENIAAITQSSVGSDLFVFKPSEPRPLYIQKNICREEVLWGVFVPRDVPESFTSEAHQWLNRSQFYFLTKSQSLLTFSTQSPEEKLTPTSKQLLAEESLPTTPFYFLLGKHRQQQQNDKLNEALENELVQLPLTENIPAISELLRTPAHVLPSASFLCSMFVNSLLLSTETKSAEENPDDVDMEEEKESDDSDEENNFTEKIQDTNNTDLEEDIIHQLSKSEEKELKKFRKVDYSWIAAL</sequence>
<organism evidence="1">
    <name type="scientific">Ovis aries</name>
    <name type="common">Sheep</name>
    <dbReference type="NCBI Taxonomy" id="9940"/>
    <lineage>
        <taxon>Eukaryota</taxon>
        <taxon>Metazoa</taxon>
        <taxon>Chordata</taxon>
        <taxon>Craniata</taxon>
        <taxon>Vertebrata</taxon>
        <taxon>Euteleostomi</taxon>
        <taxon>Mammalia</taxon>
        <taxon>Eutheria</taxon>
        <taxon>Laurasiatheria</taxon>
        <taxon>Artiodactyla</taxon>
        <taxon>Ruminantia</taxon>
        <taxon>Pecora</taxon>
        <taxon>Bovidae</taxon>
        <taxon>Caprinae</taxon>
        <taxon>Ovis</taxon>
    </lineage>
</organism>
<reference evidence="1" key="3">
    <citation type="submission" date="2025-09" db="UniProtKB">
        <authorList>
            <consortium name="Ensembl"/>
        </authorList>
    </citation>
    <scope>IDENTIFICATION</scope>
</reference>
<reference evidence="1" key="1">
    <citation type="submission" date="2020-11" db="EMBL/GenBank/DDBJ databases">
        <authorList>
            <person name="Davenport K.M."/>
            <person name="Bickhart D.M."/>
            <person name="Smith T.P.L."/>
            <person name="Murdoch B.M."/>
            <person name="Rosen B.D."/>
        </authorList>
    </citation>
    <scope>NUCLEOTIDE SEQUENCE [LARGE SCALE GENOMIC DNA]</scope>
    <source>
        <strain evidence="1">OAR_USU_Benz2616</strain>
    </source>
</reference>
<protein>
    <submittedName>
        <fullName evidence="1">WD repeat domain 75</fullName>
    </submittedName>
</protein>
<name>A0AC11E2E0_SHEEP</name>
<accession>A0AC11E2E0</accession>
<reference evidence="1" key="2">
    <citation type="submission" date="2025-08" db="UniProtKB">
        <authorList>
            <consortium name="Ensembl"/>
        </authorList>
    </citation>
    <scope>IDENTIFICATION</scope>
</reference>